<keyword evidence="2" id="KW-1185">Reference proteome</keyword>
<organism evidence="1 2">
    <name type="scientific">Sulfuracidifex metallicus DSM 6482 = JCM 9184</name>
    <dbReference type="NCBI Taxonomy" id="523847"/>
    <lineage>
        <taxon>Archaea</taxon>
        <taxon>Thermoproteota</taxon>
        <taxon>Thermoprotei</taxon>
        <taxon>Sulfolobales</taxon>
        <taxon>Sulfolobaceae</taxon>
        <taxon>Sulfuracidifex</taxon>
    </lineage>
</organism>
<evidence type="ECO:0000313" key="1">
    <source>
        <dbReference type="EMBL" id="MUN29179.1"/>
    </source>
</evidence>
<dbReference type="EMBL" id="WGGD01000005">
    <property type="protein sequence ID" value="MUN29179.1"/>
    <property type="molecule type" value="Genomic_DNA"/>
</dbReference>
<dbReference type="Proteomes" id="UP000470772">
    <property type="component" value="Unassembled WGS sequence"/>
</dbReference>
<comment type="caution">
    <text evidence="1">The sequence shown here is derived from an EMBL/GenBank/DDBJ whole genome shotgun (WGS) entry which is preliminary data.</text>
</comment>
<gene>
    <name evidence="1" type="ORF">GC250_06985</name>
</gene>
<dbReference type="OrthoDB" id="380954at2157"/>
<proteinExistence type="predicted"/>
<protein>
    <submittedName>
        <fullName evidence="1">Uncharacterized protein</fullName>
    </submittedName>
</protein>
<reference evidence="1 2" key="1">
    <citation type="submission" date="2019-10" db="EMBL/GenBank/DDBJ databases">
        <title>Sequencing and Assembly of Multiple Reported Metal-Biooxidizing Members of the Extremely Thermoacidophilic Archaeal Family Sulfolobaceae.</title>
        <authorList>
            <person name="Counts J.A."/>
            <person name="Kelly R.M."/>
        </authorList>
    </citation>
    <scope>NUCLEOTIDE SEQUENCE [LARGE SCALE GENOMIC DNA]</scope>
    <source>
        <strain evidence="1 2">DSM 6482</strain>
    </source>
</reference>
<name>A0A6A9QLZ6_SULME</name>
<dbReference type="AlphaFoldDB" id="A0A6A9QLZ6"/>
<dbReference type="RefSeq" id="WP_054837868.1">
    <property type="nucleotide sequence ID" value="NZ_BBBY01000003.1"/>
</dbReference>
<evidence type="ECO:0000313" key="2">
    <source>
        <dbReference type="Proteomes" id="UP000470772"/>
    </source>
</evidence>
<accession>A0A6A9QLZ6</accession>
<sequence length="74" mass="8572">MIVCFPVSRYMVDERGYFKVSEGECDIIVESTLTEELVRSAGRAKIEICEKDEITCLNDIRRKIYKITKSCKFA</sequence>